<evidence type="ECO:0000313" key="5">
    <source>
        <dbReference type="Proteomes" id="UP000019377"/>
    </source>
</evidence>
<reference evidence="5" key="1">
    <citation type="journal article" date="2013" name="Genome Announc.">
        <title>Draft genome sequence of Pseudozyma brasiliensis sp. nov. strain GHG001, a high producer of endo-1,4-xylanase isolated from an insect pest of sugarcane.</title>
        <authorList>
            <person name="Oliveira J.V.D.C."/>
            <person name="dos Santos R.A.C."/>
            <person name="Borges T.A."/>
            <person name="Riano-Pachon D.M."/>
            <person name="Goldman G.H."/>
        </authorList>
    </citation>
    <scope>NUCLEOTIDE SEQUENCE [LARGE SCALE GENOMIC DNA]</scope>
    <source>
        <strain evidence="5">GHG001</strain>
    </source>
</reference>
<dbReference type="InterPro" id="IPR041698">
    <property type="entry name" value="Methyltransf_25"/>
</dbReference>
<dbReference type="EMBL" id="KI545873">
    <property type="protein sequence ID" value="EST06410.1"/>
    <property type="molecule type" value="Genomic_DNA"/>
</dbReference>
<dbReference type="AlphaFoldDB" id="V5EMQ5"/>
<feature type="region of interest" description="Disordered" evidence="2">
    <location>
        <begin position="78"/>
        <end position="127"/>
    </location>
</feature>
<feature type="region of interest" description="Disordered" evidence="2">
    <location>
        <begin position="1"/>
        <end position="58"/>
    </location>
</feature>
<feature type="compositionally biased region" description="Polar residues" evidence="2">
    <location>
        <begin position="971"/>
        <end position="982"/>
    </location>
</feature>
<name>V5EMQ5_KALBG</name>
<feature type="compositionally biased region" description="Low complexity" evidence="2">
    <location>
        <begin position="523"/>
        <end position="532"/>
    </location>
</feature>
<organism evidence="4 5">
    <name type="scientific">Kalmanozyma brasiliensis (strain GHG001)</name>
    <name type="common">Yeast</name>
    <name type="synonym">Pseudozyma brasiliensis</name>
    <dbReference type="NCBI Taxonomy" id="1365824"/>
    <lineage>
        <taxon>Eukaryota</taxon>
        <taxon>Fungi</taxon>
        <taxon>Dikarya</taxon>
        <taxon>Basidiomycota</taxon>
        <taxon>Ustilaginomycotina</taxon>
        <taxon>Ustilaginomycetes</taxon>
        <taxon>Ustilaginales</taxon>
        <taxon>Ustilaginaceae</taxon>
        <taxon>Kalmanozyma</taxon>
    </lineage>
</organism>
<feature type="compositionally biased region" description="Polar residues" evidence="2">
    <location>
        <begin position="211"/>
        <end position="221"/>
    </location>
</feature>
<evidence type="ECO:0000313" key="4">
    <source>
        <dbReference type="EMBL" id="EST06410.1"/>
    </source>
</evidence>
<dbReference type="Proteomes" id="UP000019377">
    <property type="component" value="Unassembled WGS sequence"/>
</dbReference>
<feature type="compositionally biased region" description="Basic and acidic residues" evidence="2">
    <location>
        <begin position="192"/>
        <end position="202"/>
    </location>
</feature>
<evidence type="ECO:0000259" key="3">
    <source>
        <dbReference type="Pfam" id="PF13649"/>
    </source>
</evidence>
<feature type="compositionally biased region" description="Polar residues" evidence="2">
    <location>
        <begin position="755"/>
        <end position="764"/>
    </location>
</feature>
<dbReference type="SUPFAM" id="SSF53335">
    <property type="entry name" value="S-adenosyl-L-methionine-dependent methyltransferases"/>
    <property type="match status" value="1"/>
</dbReference>
<feature type="region of interest" description="Disordered" evidence="2">
    <location>
        <begin position="930"/>
        <end position="1022"/>
    </location>
</feature>
<feature type="compositionally biased region" description="Polar residues" evidence="2">
    <location>
        <begin position="876"/>
        <end position="889"/>
    </location>
</feature>
<feature type="region of interest" description="Disordered" evidence="2">
    <location>
        <begin position="513"/>
        <end position="547"/>
    </location>
</feature>
<evidence type="ECO:0000256" key="2">
    <source>
        <dbReference type="SAM" id="MobiDB-lite"/>
    </source>
</evidence>
<dbReference type="Pfam" id="PF13649">
    <property type="entry name" value="Methyltransf_25"/>
    <property type="match status" value="1"/>
</dbReference>
<feature type="region of interest" description="Disordered" evidence="2">
    <location>
        <begin position="703"/>
        <end position="802"/>
    </location>
</feature>
<comment type="similarity">
    <text evidence="1">Belongs to the CFA/CMAS family.</text>
</comment>
<feature type="compositionally biased region" description="Low complexity" evidence="2">
    <location>
        <begin position="788"/>
        <end position="802"/>
    </location>
</feature>
<evidence type="ECO:0000256" key="1">
    <source>
        <dbReference type="ARBA" id="ARBA00010815"/>
    </source>
</evidence>
<dbReference type="OrthoDB" id="2013972at2759"/>
<protein>
    <recommendedName>
        <fullName evidence="3">Methyltransferase domain-containing protein</fullName>
    </recommendedName>
</protein>
<feature type="compositionally biased region" description="Low complexity" evidence="2">
    <location>
        <begin position="19"/>
        <end position="47"/>
    </location>
</feature>
<dbReference type="InterPro" id="IPR029063">
    <property type="entry name" value="SAM-dependent_MTases_sf"/>
</dbReference>
<feature type="compositionally biased region" description="Low complexity" evidence="2">
    <location>
        <begin position="227"/>
        <end position="245"/>
    </location>
</feature>
<feature type="region of interest" description="Disordered" evidence="2">
    <location>
        <begin position="184"/>
        <end position="245"/>
    </location>
</feature>
<feature type="domain" description="Methyltransferase" evidence="3">
    <location>
        <begin position="308"/>
        <end position="405"/>
    </location>
</feature>
<accession>V5EMQ5</accession>
<dbReference type="STRING" id="1365824.V5EMQ5"/>
<feature type="compositionally biased region" description="Low complexity" evidence="2">
    <location>
        <begin position="108"/>
        <end position="119"/>
    </location>
</feature>
<sequence length="1043" mass="111819">MWPLNAEKSSSYIGGDGLSPTSTTSTDPTTKASLAGSSGSSANAAALPHKLPDLEHFRQSSQLMPEYFPRTSEFFSHGRRRSSVAINPNTPATTGTSPSGAAPAIPEASLRPRSSASPAKKPDSFNLPLNFEESEALLGEQLPVRLGLAPPSHSHGFKASDITYKARVGHGYYFYLPPPLKAAPSANPAPDTLRRRNTDTGDHVGWPLQQKVPSPSSTQVSPIALGSSAQRARASTSTDASPAPTLTRVKGKMHEYVYHSFPSSVAPYWHGYNNEAMEAELSLHLSIVAIFRGHTLREFPEGSRPSRVLDLGCGRGQWCLDVAREWKTTEFVGLDLVPIQPPLHKLGDPDLEHRVSWVVANFLEPLPFPDASFDYVHIRFLLQGVPEDKWVDIFSEARRVLAPGGVLEILESNYIFFGQPSLVDTGELDDLEKGRAALKISGGARMPRRLKVLGDASDSNDVDAIEVVFERMMHRRFINPASLSIMASALLLPGFATVANGNPRHIPVFAESKAQRARARGETTTSSSNATSSDDEYRRSNKFASRGQIGPPLKSQFAVTDAELICALAIMERLDHFSSSRELVWAEAEAEKRSLQGTPQVEVPKMDATRRFGQGNPMALKPFAHPWKSKQDFFKAMDTWIETTRVSADTESLLLKYLDWEQTHEDLTVEGRKHAERRRKMSSSSVTMPSLGLDRLNVDNPLYEEHGGASADGGFPQKPLASWQEETPGDVGMEYAGRSAYPIPSTRAQEAPARLQSTRSSASDTRPDVAHSAEPNKPVEKKKRKSMRPSSSGSVGLSTPSFGGSFGRARTFGRGGAGNLVAAQHVPLPDAPSFMPGNAFVPPGSDAHGLFRGANTKASILASTRGGRGGPGGRLASSTKSITSDQASIPSRDDPRQAATGMVSSPAPLSPASGMSAAAAYAATQRVSHGIDDEHRFQPVPGIPEEEVRRESRPVSPTTGALRSPVAPARASTTGTRPSLTSAHPGAGAGADARSVTSPPTAGATVRIAEPLNKPSKDRSAKIKPKAVAIIGFLDASGFLATA</sequence>
<feature type="region of interest" description="Disordered" evidence="2">
    <location>
        <begin position="861"/>
        <end position="913"/>
    </location>
</feature>
<dbReference type="eggNOG" id="ENOG502S6MC">
    <property type="taxonomic scope" value="Eukaryota"/>
</dbReference>
<keyword evidence="5" id="KW-1185">Reference proteome</keyword>
<proteinExistence type="inferred from homology"/>
<dbReference type="CDD" id="cd02440">
    <property type="entry name" value="AdoMet_MTases"/>
    <property type="match status" value="1"/>
</dbReference>
<dbReference type="Gene3D" id="3.40.50.150">
    <property type="entry name" value="Vaccinia Virus protein VP39"/>
    <property type="match status" value="1"/>
</dbReference>
<dbReference type="HOGENOM" id="CLU_281891_0_0_1"/>
<dbReference type="PANTHER" id="PTHR43832">
    <property type="match status" value="1"/>
</dbReference>
<gene>
    <name evidence="4" type="ORF">PSEUBRA_SCAF3g03926</name>
</gene>
<feature type="compositionally biased region" description="Polar residues" evidence="2">
    <location>
        <begin position="84"/>
        <end position="99"/>
    </location>
</feature>
<feature type="compositionally biased region" description="Low complexity" evidence="2">
    <location>
        <begin position="904"/>
        <end position="913"/>
    </location>
</feature>
<dbReference type="PANTHER" id="PTHR43832:SF1">
    <property type="entry name" value="S-ADENOSYL-L-METHIONINE-DEPENDENT METHYLTRANSFERASES SUPERFAMILY PROTEIN"/>
    <property type="match status" value="1"/>
</dbReference>
<dbReference type="OMA" id="MHRRFIN"/>